<dbReference type="AlphaFoldDB" id="A0AAD7UUT7"/>
<name>A0AAD7UUT7_9FUNG</name>
<accession>A0AAD7UUT7</accession>
<dbReference type="Gene3D" id="1.20.1280.50">
    <property type="match status" value="1"/>
</dbReference>
<sequence length="246" mass="28693">MTVVASKALSHVRDSFSTSLQRSQPVTNDIPMQQQQQGQHREQHLPTLTAQEKETNMIMLESKQADGYLLAGQFNEGQRRYSKGQTIHADSLPKVPLRNPHCWELRRSLKKLNMRRGAFIYLFPYHVSCIIFDHLSHYELTTCLDVCELWSHFILQWPGFWDTHRHKHVFIDRTVASSFLDDKNDHFRIPSYVDNRILGPMLKFVVATSSWRYKHLEFEHMSLKKEHIDLVLEAVQSPNSIGGVLN</sequence>
<dbReference type="SUPFAM" id="SSF81383">
    <property type="entry name" value="F-box domain"/>
    <property type="match status" value="1"/>
</dbReference>
<evidence type="ECO:0000313" key="2">
    <source>
        <dbReference type="EMBL" id="KAJ8653042.1"/>
    </source>
</evidence>
<dbReference type="GeneID" id="83218743"/>
<feature type="compositionally biased region" description="Polar residues" evidence="1">
    <location>
        <begin position="15"/>
        <end position="32"/>
    </location>
</feature>
<evidence type="ECO:0008006" key="4">
    <source>
        <dbReference type="Google" id="ProtNLM"/>
    </source>
</evidence>
<keyword evidence="3" id="KW-1185">Reference proteome</keyword>
<gene>
    <name evidence="2" type="ORF">O0I10_011342</name>
</gene>
<dbReference type="EMBL" id="JARTCD010000087">
    <property type="protein sequence ID" value="KAJ8653042.1"/>
    <property type="molecule type" value="Genomic_DNA"/>
</dbReference>
<dbReference type="InterPro" id="IPR036047">
    <property type="entry name" value="F-box-like_dom_sf"/>
</dbReference>
<comment type="caution">
    <text evidence="2">The sequence shown here is derived from an EMBL/GenBank/DDBJ whole genome shotgun (WGS) entry which is preliminary data.</text>
</comment>
<dbReference type="Proteomes" id="UP001234581">
    <property type="component" value="Unassembled WGS sequence"/>
</dbReference>
<protein>
    <recommendedName>
        <fullName evidence="4">F-box domain-containing protein</fullName>
    </recommendedName>
</protein>
<dbReference type="RefSeq" id="XP_058337956.1">
    <property type="nucleotide sequence ID" value="XM_058491311.1"/>
</dbReference>
<feature type="region of interest" description="Disordered" evidence="1">
    <location>
        <begin position="1"/>
        <end position="42"/>
    </location>
</feature>
<organism evidence="2 3">
    <name type="scientific">Lichtheimia ornata</name>
    <dbReference type="NCBI Taxonomy" id="688661"/>
    <lineage>
        <taxon>Eukaryota</taxon>
        <taxon>Fungi</taxon>
        <taxon>Fungi incertae sedis</taxon>
        <taxon>Mucoromycota</taxon>
        <taxon>Mucoromycotina</taxon>
        <taxon>Mucoromycetes</taxon>
        <taxon>Mucorales</taxon>
        <taxon>Lichtheimiaceae</taxon>
        <taxon>Lichtheimia</taxon>
    </lineage>
</organism>
<proteinExistence type="predicted"/>
<reference evidence="2 3" key="1">
    <citation type="submission" date="2023-03" db="EMBL/GenBank/DDBJ databases">
        <title>Genome sequence of Lichtheimia ornata CBS 291.66.</title>
        <authorList>
            <person name="Mohabir J.T."/>
            <person name="Shea T.P."/>
            <person name="Kurbessoian T."/>
            <person name="Berby B."/>
            <person name="Fontaine J."/>
            <person name="Livny J."/>
            <person name="Gnirke A."/>
            <person name="Stajich J.E."/>
            <person name="Cuomo C.A."/>
        </authorList>
    </citation>
    <scope>NUCLEOTIDE SEQUENCE [LARGE SCALE GENOMIC DNA]</scope>
    <source>
        <strain evidence="2">CBS 291.66</strain>
    </source>
</reference>
<evidence type="ECO:0000256" key="1">
    <source>
        <dbReference type="SAM" id="MobiDB-lite"/>
    </source>
</evidence>
<evidence type="ECO:0000313" key="3">
    <source>
        <dbReference type="Proteomes" id="UP001234581"/>
    </source>
</evidence>